<keyword evidence="1" id="KW-0472">Membrane</keyword>
<comment type="caution">
    <text evidence="3">The sequence shown here is derived from an EMBL/GenBank/DDBJ whole genome shotgun (WGS) entry which is preliminary data.</text>
</comment>
<evidence type="ECO:0000313" key="3">
    <source>
        <dbReference type="EMBL" id="GIJ52845.1"/>
    </source>
</evidence>
<dbReference type="Pfam" id="PF13399">
    <property type="entry name" value="LytR_C"/>
    <property type="match status" value="1"/>
</dbReference>
<dbReference type="AlphaFoldDB" id="A0A8J3Z015"/>
<protein>
    <recommendedName>
        <fullName evidence="2">LytR/CpsA/Psr regulator C-terminal domain-containing protein</fullName>
    </recommendedName>
</protein>
<reference evidence="3" key="1">
    <citation type="submission" date="2021-01" db="EMBL/GenBank/DDBJ databases">
        <title>Whole genome shotgun sequence of Virgisporangium aurantiacum NBRC 16421.</title>
        <authorList>
            <person name="Komaki H."/>
            <person name="Tamura T."/>
        </authorList>
    </citation>
    <scope>NUCLEOTIDE SEQUENCE</scope>
    <source>
        <strain evidence="3">NBRC 16421</strain>
    </source>
</reference>
<feature type="transmembrane region" description="Helical" evidence="1">
    <location>
        <begin position="6"/>
        <end position="28"/>
    </location>
</feature>
<evidence type="ECO:0000256" key="1">
    <source>
        <dbReference type="SAM" id="Phobius"/>
    </source>
</evidence>
<keyword evidence="1" id="KW-1133">Transmembrane helix</keyword>
<name>A0A8J3Z015_9ACTN</name>
<evidence type="ECO:0000259" key="2">
    <source>
        <dbReference type="Pfam" id="PF13399"/>
    </source>
</evidence>
<evidence type="ECO:0000313" key="4">
    <source>
        <dbReference type="Proteomes" id="UP000612585"/>
    </source>
</evidence>
<dbReference type="EMBL" id="BOPG01000003">
    <property type="protein sequence ID" value="GIJ52845.1"/>
    <property type="molecule type" value="Genomic_DNA"/>
</dbReference>
<gene>
    <name evidence="3" type="ORF">Vau01_003610</name>
</gene>
<dbReference type="InterPro" id="IPR027381">
    <property type="entry name" value="LytR/CpsA/Psr_C"/>
</dbReference>
<dbReference type="RefSeq" id="WP_203986282.1">
    <property type="nucleotide sequence ID" value="NZ_BOPG01000003.1"/>
</dbReference>
<keyword evidence="1" id="KW-0812">Transmembrane</keyword>
<keyword evidence="4" id="KW-1185">Reference proteome</keyword>
<dbReference type="Proteomes" id="UP000612585">
    <property type="component" value="Unassembled WGS sequence"/>
</dbReference>
<dbReference type="Gene3D" id="3.30.70.2390">
    <property type="match status" value="1"/>
</dbReference>
<proteinExistence type="predicted"/>
<sequence>MSFARLRALIIVGVLVVVATIFVVVAIVRDKQDDAVVAADCQAGDVPANLKMPDDNKDIKLNVFNATTSPGLAGQVANDFRSRQFTVLKEETAPPPALQAVAEIRYGPKTVGSAWVVSAFLLNDATKKFDISRTDDTIDVVIGTKYLELATFTEQRQSLGQAGVPVLPPGTCDAKA</sequence>
<organism evidence="3 4">
    <name type="scientific">Virgisporangium aurantiacum</name>
    <dbReference type="NCBI Taxonomy" id="175570"/>
    <lineage>
        <taxon>Bacteria</taxon>
        <taxon>Bacillati</taxon>
        <taxon>Actinomycetota</taxon>
        <taxon>Actinomycetes</taxon>
        <taxon>Micromonosporales</taxon>
        <taxon>Micromonosporaceae</taxon>
        <taxon>Virgisporangium</taxon>
    </lineage>
</organism>
<accession>A0A8J3Z015</accession>
<feature type="domain" description="LytR/CpsA/Psr regulator C-terminal" evidence="2">
    <location>
        <begin position="58"/>
        <end position="146"/>
    </location>
</feature>